<gene>
    <name evidence="5" type="ORF">EBB54_04640</name>
</gene>
<dbReference type="RefSeq" id="WP_125126539.1">
    <property type="nucleotide sequence ID" value="NZ_RHJS01000002.1"/>
</dbReference>
<protein>
    <submittedName>
        <fullName evidence="5">AraC family transcriptional regulator</fullName>
    </submittedName>
</protein>
<dbReference type="Pfam" id="PF07883">
    <property type="entry name" value="Cupin_2"/>
    <property type="match status" value="1"/>
</dbReference>
<comment type="caution">
    <text evidence="5">The sequence shown here is derived from an EMBL/GenBank/DDBJ whole genome shotgun (WGS) entry which is preliminary data.</text>
</comment>
<keyword evidence="1" id="KW-0805">Transcription regulation</keyword>
<feature type="domain" description="HTH araC/xylS-type" evidence="4">
    <location>
        <begin position="248"/>
        <end position="349"/>
    </location>
</feature>
<dbReference type="GO" id="GO:0043565">
    <property type="term" value="F:sequence-specific DNA binding"/>
    <property type="evidence" value="ECO:0007669"/>
    <property type="project" value="InterPro"/>
</dbReference>
<dbReference type="PRINTS" id="PR00032">
    <property type="entry name" value="HTHARAC"/>
</dbReference>
<keyword evidence="2" id="KW-0238">DNA-binding</keyword>
<evidence type="ECO:0000256" key="2">
    <source>
        <dbReference type="ARBA" id="ARBA00023125"/>
    </source>
</evidence>
<evidence type="ECO:0000313" key="5">
    <source>
        <dbReference type="EMBL" id="RRK30745.1"/>
    </source>
</evidence>
<keyword evidence="3" id="KW-0804">Transcription</keyword>
<evidence type="ECO:0000259" key="4">
    <source>
        <dbReference type="PROSITE" id="PS01124"/>
    </source>
</evidence>
<dbReference type="Gene3D" id="2.60.120.10">
    <property type="entry name" value="Jelly Rolls"/>
    <property type="match status" value="1"/>
</dbReference>
<dbReference type="Proteomes" id="UP000274920">
    <property type="component" value="Unassembled WGS sequence"/>
</dbReference>
<accession>A0A3R8KSB1</accession>
<dbReference type="Gene3D" id="1.10.10.60">
    <property type="entry name" value="Homeodomain-like"/>
    <property type="match status" value="2"/>
</dbReference>
<reference evidence="5" key="1">
    <citation type="submission" date="2018-10" db="EMBL/GenBank/DDBJ databases">
        <title>Schaedlerella arabinophila gen. nov. sp. nov., isolated from the mouse intestinal tract and comparative analysis with the genome of the closely related altered Schaedler flora strain ASF502.</title>
        <authorList>
            <person name="Miyake S."/>
            <person name="Soh M."/>
            <person name="Seedorf H."/>
        </authorList>
    </citation>
    <scope>NUCLEOTIDE SEQUENCE [LARGE SCALE GENOMIC DNA]</scope>
    <source>
        <strain evidence="5">DSM 106076</strain>
    </source>
</reference>
<dbReference type="InterPro" id="IPR011051">
    <property type="entry name" value="RmlC_Cupin_sf"/>
</dbReference>
<dbReference type="PANTHER" id="PTHR43280">
    <property type="entry name" value="ARAC-FAMILY TRANSCRIPTIONAL REGULATOR"/>
    <property type="match status" value="1"/>
</dbReference>
<dbReference type="InterPro" id="IPR014710">
    <property type="entry name" value="RmlC-like_jellyroll"/>
</dbReference>
<dbReference type="PANTHER" id="PTHR43280:SF28">
    <property type="entry name" value="HTH-TYPE TRANSCRIPTIONAL ACTIVATOR RHAS"/>
    <property type="match status" value="1"/>
</dbReference>
<dbReference type="SUPFAM" id="SSF46689">
    <property type="entry name" value="Homeodomain-like"/>
    <property type="match status" value="1"/>
</dbReference>
<dbReference type="SMART" id="SM00342">
    <property type="entry name" value="HTH_ARAC"/>
    <property type="match status" value="1"/>
</dbReference>
<dbReference type="AlphaFoldDB" id="A0A3R8KSB1"/>
<dbReference type="InterPro" id="IPR020449">
    <property type="entry name" value="Tscrpt_reg_AraC-type_HTH"/>
</dbReference>
<evidence type="ECO:0000313" key="6">
    <source>
        <dbReference type="Proteomes" id="UP000274920"/>
    </source>
</evidence>
<dbReference type="SUPFAM" id="SSF51182">
    <property type="entry name" value="RmlC-like cupins"/>
    <property type="match status" value="1"/>
</dbReference>
<dbReference type="GO" id="GO:0003700">
    <property type="term" value="F:DNA-binding transcription factor activity"/>
    <property type="evidence" value="ECO:0007669"/>
    <property type="project" value="InterPro"/>
</dbReference>
<keyword evidence="6" id="KW-1185">Reference proteome</keyword>
<dbReference type="PROSITE" id="PS01124">
    <property type="entry name" value="HTH_ARAC_FAMILY_2"/>
    <property type="match status" value="1"/>
</dbReference>
<organism evidence="5 6">
    <name type="scientific">Schaedlerella arabinosiphila</name>
    <dbReference type="NCBI Taxonomy" id="2044587"/>
    <lineage>
        <taxon>Bacteria</taxon>
        <taxon>Bacillati</taxon>
        <taxon>Bacillota</taxon>
        <taxon>Clostridia</taxon>
        <taxon>Lachnospirales</taxon>
        <taxon>Lachnospiraceae</taxon>
        <taxon>Schaedlerella</taxon>
    </lineage>
</organism>
<evidence type="ECO:0000256" key="1">
    <source>
        <dbReference type="ARBA" id="ARBA00023015"/>
    </source>
</evidence>
<proteinExistence type="predicted"/>
<dbReference type="Pfam" id="PF12833">
    <property type="entry name" value="HTH_18"/>
    <property type="match status" value="1"/>
</dbReference>
<dbReference type="EMBL" id="RHJS01000002">
    <property type="protein sequence ID" value="RRK30745.1"/>
    <property type="molecule type" value="Genomic_DNA"/>
</dbReference>
<evidence type="ECO:0000256" key="3">
    <source>
        <dbReference type="ARBA" id="ARBA00023163"/>
    </source>
</evidence>
<dbReference type="InterPro" id="IPR009057">
    <property type="entry name" value="Homeodomain-like_sf"/>
</dbReference>
<dbReference type="InterPro" id="IPR018060">
    <property type="entry name" value="HTH_AraC"/>
</dbReference>
<sequence length="355" mass="41341">MNPTNESHLKKNLSLTELHIDKRASFYAEQYRMNGPYMLIYMNYDLDHDEIFYSLIAPGFSKTNTSRMKSDFVRNRSMHQHEFFEFMFVIHGRIIQKIEGKTYTYQEGQCCLVNQNIRHVEIAQENAELMFLAVSNDFFLNLIRSDIHYDETGHVISQENPIYDLVRKTCQTGNAAQKQYWDFIPAGSPDAAVSEFEQIFGTIIRETAERRPGLLPLVSGLVSRICSILLDPGQYALQKFTLPSDKEEYLFLRIQELLTQTNGCISRQDLAAELHYDPDYMNKIVKKRTGMSLLKYGRNFSLKESARLLAYTDMSISDIMQRLGFTNRSHFYAIFREKFGLTPKEYRQKKSRGPS</sequence>
<name>A0A3R8KSB1_9FIRM</name>
<dbReference type="InterPro" id="IPR013096">
    <property type="entry name" value="Cupin_2"/>
</dbReference>